<evidence type="ECO:0000256" key="1">
    <source>
        <dbReference type="SAM" id="MobiDB-lite"/>
    </source>
</evidence>
<dbReference type="Gramene" id="PVH66081">
    <property type="protein sequence ID" value="PVH66081"/>
    <property type="gene ID" value="PAHAL_1G143300"/>
</dbReference>
<protein>
    <submittedName>
        <fullName evidence="2">Uncharacterized protein</fullName>
    </submittedName>
</protein>
<feature type="compositionally biased region" description="Low complexity" evidence="1">
    <location>
        <begin position="51"/>
        <end position="70"/>
    </location>
</feature>
<proteinExistence type="predicted"/>
<dbReference type="Proteomes" id="UP000243499">
    <property type="component" value="Chromosome 1"/>
</dbReference>
<gene>
    <name evidence="2" type="ORF">PAHAL_1G143300</name>
</gene>
<sequence>MPLWSTVIPRRRRRLAPSPRLPRFPSSSLSGAAAPSTELLPISTPAAVALHPHPGSGSSSPTPSCAPSAPQQWRGRRTPGAHGGSTSASPLSSSVAPRLVVAALDSSRSVPGRPQAVARLQAAPAPSYARPSCGGEKETCFYVVVRGRPEAERKTSLFSDLL</sequence>
<feature type="compositionally biased region" description="Low complexity" evidence="1">
    <location>
        <begin position="16"/>
        <end position="36"/>
    </location>
</feature>
<dbReference type="AlphaFoldDB" id="A0A270R5H6"/>
<reference evidence="2" key="1">
    <citation type="submission" date="2018-04" db="EMBL/GenBank/DDBJ databases">
        <title>WGS assembly of Panicum hallii.</title>
        <authorList>
            <person name="Lovell J."/>
            <person name="Jenkins J."/>
            <person name="Lowry D."/>
            <person name="Mamidi S."/>
            <person name="Sreedasyam A."/>
            <person name="Weng X."/>
            <person name="Barry K."/>
            <person name="Bonette J."/>
            <person name="Campitelli B."/>
            <person name="Daum C."/>
            <person name="Gordon S."/>
            <person name="Gould B."/>
            <person name="Lipzen A."/>
            <person name="Macqueen A."/>
            <person name="Palacio-Mejia J."/>
            <person name="Plott C."/>
            <person name="Shakirov E."/>
            <person name="Shu S."/>
            <person name="Yoshinaga Y."/>
            <person name="Zane M."/>
            <person name="Rokhsar D."/>
            <person name="Grimwood J."/>
            <person name="Schmutz J."/>
            <person name="Juenger T."/>
        </authorList>
    </citation>
    <scope>NUCLEOTIDE SEQUENCE [LARGE SCALE GENOMIC DNA]</scope>
    <source>
        <strain evidence="2">FIL2</strain>
    </source>
</reference>
<accession>A0A270R5H6</accession>
<evidence type="ECO:0000313" key="2">
    <source>
        <dbReference type="EMBL" id="PVH66081.1"/>
    </source>
</evidence>
<feature type="region of interest" description="Disordered" evidence="1">
    <location>
        <begin position="1"/>
        <end position="94"/>
    </location>
</feature>
<organism evidence="2">
    <name type="scientific">Panicum hallii</name>
    <dbReference type="NCBI Taxonomy" id="206008"/>
    <lineage>
        <taxon>Eukaryota</taxon>
        <taxon>Viridiplantae</taxon>
        <taxon>Streptophyta</taxon>
        <taxon>Embryophyta</taxon>
        <taxon>Tracheophyta</taxon>
        <taxon>Spermatophyta</taxon>
        <taxon>Magnoliopsida</taxon>
        <taxon>Liliopsida</taxon>
        <taxon>Poales</taxon>
        <taxon>Poaceae</taxon>
        <taxon>PACMAD clade</taxon>
        <taxon>Panicoideae</taxon>
        <taxon>Panicodae</taxon>
        <taxon>Paniceae</taxon>
        <taxon>Panicinae</taxon>
        <taxon>Panicum</taxon>
        <taxon>Panicum sect. Panicum</taxon>
    </lineage>
</organism>
<dbReference type="EMBL" id="CM008046">
    <property type="protein sequence ID" value="PVH66081.1"/>
    <property type="molecule type" value="Genomic_DNA"/>
</dbReference>
<name>A0A270R5H6_9POAL</name>